<evidence type="ECO:0000313" key="2">
    <source>
        <dbReference type="EMBL" id="CAI9917280.1"/>
    </source>
</evidence>
<evidence type="ECO:0000313" key="3">
    <source>
        <dbReference type="EMBL" id="CAL6057527.1"/>
    </source>
</evidence>
<name>A0AA86NDM1_9EUKA</name>
<evidence type="ECO:0000256" key="1">
    <source>
        <dbReference type="SAM" id="MobiDB-lite"/>
    </source>
</evidence>
<reference evidence="3 4" key="2">
    <citation type="submission" date="2024-07" db="EMBL/GenBank/DDBJ databases">
        <authorList>
            <person name="Akdeniz Z."/>
        </authorList>
    </citation>
    <scope>NUCLEOTIDE SEQUENCE [LARGE SCALE GENOMIC DNA]</scope>
</reference>
<comment type="caution">
    <text evidence="2">The sequence shown here is derived from an EMBL/GenBank/DDBJ whole genome shotgun (WGS) entry which is preliminary data.</text>
</comment>
<gene>
    <name evidence="3" type="ORF">HINF_LOCUS47552</name>
    <name evidence="2" type="ORF">HINF_LOCUS4925</name>
</gene>
<organism evidence="2">
    <name type="scientific">Hexamita inflata</name>
    <dbReference type="NCBI Taxonomy" id="28002"/>
    <lineage>
        <taxon>Eukaryota</taxon>
        <taxon>Metamonada</taxon>
        <taxon>Diplomonadida</taxon>
        <taxon>Hexamitidae</taxon>
        <taxon>Hexamitinae</taxon>
        <taxon>Hexamita</taxon>
    </lineage>
</organism>
<feature type="region of interest" description="Disordered" evidence="1">
    <location>
        <begin position="279"/>
        <end position="327"/>
    </location>
</feature>
<accession>A0AA86NDM1</accession>
<protein>
    <submittedName>
        <fullName evidence="3">Hypothetical_protein</fullName>
    </submittedName>
</protein>
<feature type="compositionally biased region" description="Basic and acidic residues" evidence="1">
    <location>
        <begin position="282"/>
        <end position="305"/>
    </location>
</feature>
<dbReference type="EMBL" id="CATOUU010000126">
    <property type="protein sequence ID" value="CAI9917280.1"/>
    <property type="molecule type" value="Genomic_DNA"/>
</dbReference>
<dbReference type="EMBL" id="CAXDID020000214">
    <property type="protein sequence ID" value="CAL6057527.1"/>
    <property type="molecule type" value="Genomic_DNA"/>
</dbReference>
<feature type="compositionally biased region" description="Low complexity" evidence="1">
    <location>
        <begin position="108"/>
        <end position="127"/>
    </location>
</feature>
<feature type="region of interest" description="Disordered" evidence="1">
    <location>
        <begin position="108"/>
        <end position="128"/>
    </location>
</feature>
<keyword evidence="4" id="KW-1185">Reference proteome</keyword>
<dbReference type="Proteomes" id="UP001642409">
    <property type="component" value="Unassembled WGS sequence"/>
</dbReference>
<proteinExistence type="predicted"/>
<dbReference type="AlphaFoldDB" id="A0AA86NDM1"/>
<evidence type="ECO:0000313" key="4">
    <source>
        <dbReference type="Proteomes" id="UP001642409"/>
    </source>
</evidence>
<sequence length="327" mass="38301">MSVLMRRENTLIIEPGSDISKIQIINFILLPNSKKHFEGPPLYLQQNRIQLIAANKKYYNDFQEEIQIEVQTELKSKIYQLMESYIQRDFLGQNQQQLHQNQVNYVQNPQNQYQNPNPTQYQQNSQNAPIQHSGQYISDNVQVTHYPQIQQYQNIPPQTVCVQPVQQQQQQQQQYQQPQQFQAQSVSQQTALQQVYQHQIQQNSVQQIPFQRPQSVNQQPLAAQQLYQQPQAQFQPQPIIHPTIPTYQQQINQLKQETTQNPPVFPTITVQIPAQQVQVQQKEPKNDQKQVQIEPKKEVKEQEKNENEEESIVIEGSSISIDLEESS</sequence>
<reference evidence="2" key="1">
    <citation type="submission" date="2023-06" db="EMBL/GenBank/DDBJ databases">
        <authorList>
            <person name="Kurt Z."/>
        </authorList>
    </citation>
    <scope>NUCLEOTIDE SEQUENCE</scope>
</reference>